<dbReference type="InterPro" id="IPR027268">
    <property type="entry name" value="Peptidase_M4/M1_CTD_sf"/>
</dbReference>
<dbReference type="InterPro" id="IPR023612">
    <property type="entry name" value="Peptidase_M4"/>
</dbReference>
<keyword evidence="2" id="KW-0645">Protease</keyword>
<sequence length="879" mass="92833">MSWRPPALAAAALAAVLALPGPAAADDPPPQVEPRAGTEAPAEVSGLAEPARAGDPVAAAREHLAGPRYRIDPADLVPLHTVVDGGDETVRFAQRHRGLPVLGGQYLVHFRTEVGRRTVTGAGGRYLTELDVATTPAITAELAGRLALARLIPDQATRRTAKAGAGELVVVPRGAGVLAWRLPLTGRDVRRGLPLLRDAYVDAHTGRPLFSVDRLRLAGPAEATGTTAYGERVTLQAYRRDDGAYELRDRSRPMWNGATGEIITYDAKGASVFDVIGPGVPPGLEPARSATPEFGPEHTATGAVDAHHGAGLVYAYYRGLGREGLDGRGGSMHSVVNVTWDGEPFINALWDGTKMIYGGGGTDFHSFAAALDVVGHELTHGVIEHSANLLYLNQSGAMNEGLADYFGNAVEVDTLGVPMTHPDASLLGERLCKTAPPAECATRDLDDGRHATRDYLGVTVGFDAGGVHLNSTIFSGALWDIRERLGGAKADKVVYKALTEYMTPLDDFLDGRRAVESAARAAGLTARDRLVVAAAFDRHGIQRGWDRRIPTDSRVVADNLMTAFAPPALSGDRYVVTDSADDGTGPSYIVTGSLRGGDPVRLSQNDDLNDLPATDGRRGVWASMETGQEGTFRVLSRPLDRRSPETVVHESPALVNTVAVAGDTVVWEGVDPAAGEMELWVKRGAAAPVNVTAETGVEGYQPTIENGKVAYLRVWVEGGHVHTTPAVYDVASGTQVVLPEAPGTGETPSASLRPVVTSGHVVWLTDTDGDGTAGVMRAATDGTGVTALVPDGPDAPMAFWLDAGDTAVTLDVLPGPTLQNRDLPKLFQLPLAGGALERFSCNRGEQFLPAAGDGRRVIWFDGTAGDTDLVTRDRPARRC</sequence>
<proteinExistence type="inferred from homology"/>
<evidence type="ECO:0000256" key="9">
    <source>
        <dbReference type="SAM" id="SignalP"/>
    </source>
</evidence>
<feature type="domain" description="FTP" evidence="12">
    <location>
        <begin position="75"/>
        <end position="110"/>
    </location>
</feature>
<evidence type="ECO:0000256" key="1">
    <source>
        <dbReference type="ARBA" id="ARBA00009388"/>
    </source>
</evidence>
<keyword evidence="7" id="KW-0482">Metalloprotease</keyword>
<reference evidence="13" key="1">
    <citation type="submission" date="2022-11" db="EMBL/GenBank/DDBJ databases">
        <title>Nonomuraea corallina sp. nov., a new species of the genus Nonomuraea isolated from sea side sediment in Thai sea.</title>
        <authorList>
            <person name="Ngamcharungchit C."/>
            <person name="Matsumoto A."/>
            <person name="Suriyachadkun C."/>
            <person name="Panbangred W."/>
            <person name="Inahashi Y."/>
            <person name="Intra B."/>
        </authorList>
    </citation>
    <scope>NUCLEOTIDE SEQUENCE</scope>
    <source>
        <strain evidence="13">MCN248</strain>
    </source>
</reference>
<accession>A0ABT4SFA9</accession>
<comment type="caution">
    <text evidence="13">The sequence shown here is derived from an EMBL/GenBank/DDBJ whole genome shotgun (WGS) entry which is preliminary data.</text>
</comment>
<gene>
    <name evidence="13" type="ORF">OUY22_19800</name>
</gene>
<dbReference type="InterPro" id="IPR011096">
    <property type="entry name" value="FTP_domain"/>
</dbReference>
<evidence type="ECO:0000256" key="6">
    <source>
        <dbReference type="ARBA" id="ARBA00022833"/>
    </source>
</evidence>
<dbReference type="EMBL" id="JAPNNL010000077">
    <property type="protein sequence ID" value="MDA0635670.1"/>
    <property type="molecule type" value="Genomic_DNA"/>
</dbReference>
<dbReference type="Proteomes" id="UP001144036">
    <property type="component" value="Unassembled WGS sequence"/>
</dbReference>
<feature type="chain" id="PRO_5046822127" evidence="9">
    <location>
        <begin position="26"/>
        <end position="879"/>
    </location>
</feature>
<dbReference type="InterPro" id="IPR013856">
    <property type="entry name" value="Peptidase_M4_domain"/>
</dbReference>
<dbReference type="SUPFAM" id="SSF69304">
    <property type="entry name" value="Tricorn protease N-terminal domain"/>
    <property type="match status" value="1"/>
</dbReference>
<dbReference type="PANTHER" id="PTHR33794">
    <property type="entry name" value="BACILLOLYSIN"/>
    <property type="match status" value="1"/>
</dbReference>
<dbReference type="InterPro" id="IPR050728">
    <property type="entry name" value="Zinc_Metalloprotease_M4"/>
</dbReference>
<keyword evidence="14" id="KW-1185">Reference proteome</keyword>
<dbReference type="Gene3D" id="3.10.170.10">
    <property type="match status" value="1"/>
</dbReference>
<organism evidence="13 14">
    <name type="scientific">Nonomuraea corallina</name>
    <dbReference type="NCBI Taxonomy" id="2989783"/>
    <lineage>
        <taxon>Bacteria</taxon>
        <taxon>Bacillati</taxon>
        <taxon>Actinomycetota</taxon>
        <taxon>Actinomycetes</taxon>
        <taxon>Streptosporangiales</taxon>
        <taxon>Streptosporangiaceae</taxon>
        <taxon>Nonomuraea</taxon>
    </lineage>
</organism>
<keyword evidence="3" id="KW-0479">Metal-binding</keyword>
<evidence type="ECO:0000313" key="14">
    <source>
        <dbReference type="Proteomes" id="UP001144036"/>
    </source>
</evidence>
<keyword evidence="4 9" id="KW-0732">Signal</keyword>
<name>A0ABT4SFA9_9ACTN</name>
<dbReference type="Pfam" id="PF02868">
    <property type="entry name" value="Peptidase_M4_C"/>
    <property type="match status" value="1"/>
</dbReference>
<feature type="signal peptide" evidence="9">
    <location>
        <begin position="1"/>
        <end position="25"/>
    </location>
</feature>
<evidence type="ECO:0000256" key="2">
    <source>
        <dbReference type="ARBA" id="ARBA00022670"/>
    </source>
</evidence>
<evidence type="ECO:0000256" key="5">
    <source>
        <dbReference type="ARBA" id="ARBA00022801"/>
    </source>
</evidence>
<feature type="domain" description="Peptidase M4 C-terminal" evidence="11">
    <location>
        <begin position="387"/>
        <end position="541"/>
    </location>
</feature>
<dbReference type="Pfam" id="PF07504">
    <property type="entry name" value="FTP"/>
    <property type="match status" value="1"/>
</dbReference>
<dbReference type="SUPFAM" id="SSF55486">
    <property type="entry name" value="Metalloproteases ('zincins'), catalytic domain"/>
    <property type="match status" value="1"/>
</dbReference>
<evidence type="ECO:0000259" key="10">
    <source>
        <dbReference type="Pfam" id="PF01447"/>
    </source>
</evidence>
<evidence type="ECO:0000259" key="11">
    <source>
        <dbReference type="Pfam" id="PF02868"/>
    </source>
</evidence>
<feature type="domain" description="Peptidase M4" evidence="10">
    <location>
        <begin position="223"/>
        <end position="384"/>
    </location>
</feature>
<dbReference type="InterPro" id="IPR001570">
    <property type="entry name" value="Peptidase_M4_C_domain"/>
</dbReference>
<evidence type="ECO:0000313" key="13">
    <source>
        <dbReference type="EMBL" id="MDA0635670.1"/>
    </source>
</evidence>
<feature type="region of interest" description="Disordered" evidence="8">
    <location>
        <begin position="21"/>
        <end position="56"/>
    </location>
</feature>
<evidence type="ECO:0000256" key="3">
    <source>
        <dbReference type="ARBA" id="ARBA00022723"/>
    </source>
</evidence>
<keyword evidence="6" id="KW-0862">Zinc</keyword>
<dbReference type="CDD" id="cd09597">
    <property type="entry name" value="M4_TLP"/>
    <property type="match status" value="1"/>
</dbReference>
<protein>
    <submittedName>
        <fullName evidence="13">M4 family metallopeptidase</fullName>
    </submittedName>
</protein>
<evidence type="ECO:0000256" key="7">
    <source>
        <dbReference type="ARBA" id="ARBA00023049"/>
    </source>
</evidence>
<keyword evidence="5" id="KW-0378">Hydrolase</keyword>
<comment type="similarity">
    <text evidence="1">Belongs to the peptidase M4 family.</text>
</comment>
<dbReference type="Gene3D" id="1.10.390.10">
    <property type="entry name" value="Neutral Protease Domain 2"/>
    <property type="match status" value="1"/>
</dbReference>
<dbReference type="Pfam" id="PF01447">
    <property type="entry name" value="Peptidase_M4"/>
    <property type="match status" value="1"/>
</dbReference>
<evidence type="ECO:0000256" key="4">
    <source>
        <dbReference type="ARBA" id="ARBA00022729"/>
    </source>
</evidence>
<evidence type="ECO:0000256" key="8">
    <source>
        <dbReference type="SAM" id="MobiDB-lite"/>
    </source>
</evidence>
<dbReference type="PANTHER" id="PTHR33794:SF1">
    <property type="entry name" value="BACILLOLYSIN"/>
    <property type="match status" value="1"/>
</dbReference>
<dbReference type="RefSeq" id="WP_270156519.1">
    <property type="nucleotide sequence ID" value="NZ_JAPNNL010000077.1"/>
</dbReference>
<evidence type="ECO:0000259" key="12">
    <source>
        <dbReference type="Pfam" id="PF07504"/>
    </source>
</evidence>
<dbReference type="PRINTS" id="PR00730">
    <property type="entry name" value="THERMOLYSIN"/>
</dbReference>